<evidence type="ECO:0000313" key="4">
    <source>
        <dbReference type="Proteomes" id="UP000178367"/>
    </source>
</evidence>
<protein>
    <recommendedName>
        <fullName evidence="2">DUF1648 domain-containing protein</fullName>
    </recommendedName>
</protein>
<keyword evidence="1" id="KW-0472">Membrane</keyword>
<feature type="transmembrane region" description="Helical" evidence="1">
    <location>
        <begin position="119"/>
        <end position="137"/>
    </location>
</feature>
<feature type="transmembrane region" description="Helical" evidence="1">
    <location>
        <begin position="171"/>
        <end position="187"/>
    </location>
</feature>
<comment type="caution">
    <text evidence="3">The sequence shown here is derived from an EMBL/GenBank/DDBJ whole genome shotgun (WGS) entry which is preliminary data.</text>
</comment>
<proteinExistence type="predicted"/>
<dbReference type="Pfam" id="PF13630">
    <property type="entry name" value="SdpI"/>
    <property type="match status" value="1"/>
</dbReference>
<feature type="transmembrane region" description="Helical" evidence="1">
    <location>
        <begin position="52"/>
        <end position="71"/>
    </location>
</feature>
<evidence type="ECO:0000313" key="3">
    <source>
        <dbReference type="EMBL" id="OGF25756.1"/>
    </source>
</evidence>
<organism evidence="3 4">
    <name type="scientific">Candidatus Falkowbacteria bacterium RIFOXYA2_FULL_47_19</name>
    <dbReference type="NCBI Taxonomy" id="1797994"/>
    <lineage>
        <taxon>Bacteria</taxon>
        <taxon>Candidatus Falkowiibacteriota</taxon>
    </lineage>
</organism>
<dbReference type="EMBL" id="MFGB01000020">
    <property type="protein sequence ID" value="OGF25756.1"/>
    <property type="molecule type" value="Genomic_DNA"/>
</dbReference>
<accession>A0A1F5SGS5</accession>
<keyword evidence="1" id="KW-1133">Transmembrane helix</keyword>
<keyword evidence="1" id="KW-0812">Transmembrane</keyword>
<dbReference type="GO" id="GO:0009636">
    <property type="term" value="P:response to toxic substance"/>
    <property type="evidence" value="ECO:0007669"/>
    <property type="project" value="TreeGrafter"/>
</dbReference>
<dbReference type="PIRSF" id="PIRSF038959">
    <property type="entry name" value="SdpI"/>
    <property type="match status" value="1"/>
</dbReference>
<dbReference type="STRING" id="1797994.A2227_00965"/>
<feature type="domain" description="DUF1648" evidence="2">
    <location>
        <begin position="18"/>
        <end position="64"/>
    </location>
</feature>
<sequence length="232" mass="26832">MNPIKPTVKTEVIPVLGVALTIISSFYFYAHFPERVPMHWNVAGEIDSWGPRWAGAFIIPVVILGIYLLFLGIPYLDPKKDRYEQFRKVYHVFKGFIVMFMAIIYFLTSFSALGSDINIGLWVPGMVGVLFILLGNYMGKIKPNWFMGIRTPWTLSSEEVWNKTHRFGGKIFMLAGLVFLVMNWMPVSWRTPLFMADMIFILLGTVVYSYVVYLLENKKNRIKNDNSTKHKE</sequence>
<evidence type="ECO:0000256" key="1">
    <source>
        <dbReference type="SAM" id="Phobius"/>
    </source>
</evidence>
<gene>
    <name evidence="3" type="ORF">A2227_00965</name>
</gene>
<dbReference type="AlphaFoldDB" id="A0A1F5SGS5"/>
<dbReference type="InterPro" id="IPR025962">
    <property type="entry name" value="SdpI/YhfL"/>
</dbReference>
<feature type="transmembrane region" description="Helical" evidence="1">
    <location>
        <begin position="193"/>
        <end position="215"/>
    </location>
</feature>
<dbReference type="PANTHER" id="PTHR37810:SF5">
    <property type="entry name" value="IMMUNITY PROTEIN SDPI"/>
    <property type="match status" value="1"/>
</dbReference>
<feature type="transmembrane region" description="Helical" evidence="1">
    <location>
        <begin position="92"/>
        <end position="113"/>
    </location>
</feature>
<feature type="transmembrane region" description="Helical" evidence="1">
    <location>
        <begin position="12"/>
        <end position="32"/>
    </location>
</feature>
<reference evidence="3 4" key="1">
    <citation type="journal article" date="2016" name="Nat. Commun.">
        <title>Thousands of microbial genomes shed light on interconnected biogeochemical processes in an aquifer system.</title>
        <authorList>
            <person name="Anantharaman K."/>
            <person name="Brown C.T."/>
            <person name="Hug L.A."/>
            <person name="Sharon I."/>
            <person name="Castelle C.J."/>
            <person name="Probst A.J."/>
            <person name="Thomas B.C."/>
            <person name="Singh A."/>
            <person name="Wilkins M.J."/>
            <person name="Karaoz U."/>
            <person name="Brodie E.L."/>
            <person name="Williams K.H."/>
            <person name="Hubbard S.S."/>
            <person name="Banfield J.F."/>
        </authorList>
    </citation>
    <scope>NUCLEOTIDE SEQUENCE [LARGE SCALE GENOMIC DNA]</scope>
</reference>
<dbReference type="InterPro" id="IPR012867">
    <property type="entry name" value="DUF1648"/>
</dbReference>
<name>A0A1F5SGS5_9BACT</name>
<dbReference type="Pfam" id="PF07853">
    <property type="entry name" value="DUF1648"/>
    <property type="match status" value="1"/>
</dbReference>
<evidence type="ECO:0000259" key="2">
    <source>
        <dbReference type="Pfam" id="PF07853"/>
    </source>
</evidence>
<dbReference type="PANTHER" id="PTHR37810">
    <property type="entry name" value="IMMUNITY PROTEIN SDPI"/>
    <property type="match status" value="1"/>
</dbReference>
<dbReference type="InterPro" id="IPR026272">
    <property type="entry name" value="SdpI"/>
</dbReference>
<dbReference type="Proteomes" id="UP000178367">
    <property type="component" value="Unassembled WGS sequence"/>
</dbReference>